<evidence type="ECO:0000313" key="3">
    <source>
        <dbReference type="EMBL" id="SLN57452.1"/>
    </source>
</evidence>
<evidence type="ECO:0008006" key="5">
    <source>
        <dbReference type="Google" id="ProtNLM"/>
    </source>
</evidence>
<feature type="chain" id="PRO_5011008921" description="AAA+ family ATPase" evidence="2">
    <location>
        <begin position="23"/>
        <end position="119"/>
    </location>
</feature>
<accession>A0A1Y5TA52</accession>
<evidence type="ECO:0000256" key="1">
    <source>
        <dbReference type="SAM" id="MobiDB-lite"/>
    </source>
</evidence>
<protein>
    <recommendedName>
        <fullName evidence="5">AAA+ family ATPase</fullName>
    </recommendedName>
</protein>
<sequence length="119" mass="13076">MAMKTAITLVLGAFLLATPSFAQERDGPLNNGEGGASDLEEGMDLLSEGARRLLEGLVGEAEPRMRELADALRDFDFDQLNIDDLSAYHPPERLPNGDIIIRRKRPADDPAPMDDEIEI</sequence>
<dbReference type="OrthoDB" id="7308154at2"/>
<keyword evidence="4" id="KW-1185">Reference proteome</keyword>
<keyword evidence="2" id="KW-0732">Signal</keyword>
<dbReference type="EMBL" id="FWFV01000008">
    <property type="protein sequence ID" value="SLN57452.1"/>
    <property type="molecule type" value="Genomic_DNA"/>
</dbReference>
<proteinExistence type="predicted"/>
<reference evidence="3 4" key="1">
    <citation type="submission" date="2017-03" db="EMBL/GenBank/DDBJ databases">
        <authorList>
            <person name="Afonso C.L."/>
            <person name="Miller P.J."/>
            <person name="Scott M.A."/>
            <person name="Spackman E."/>
            <person name="Goraichik I."/>
            <person name="Dimitrov K.M."/>
            <person name="Suarez D.L."/>
            <person name="Swayne D.E."/>
        </authorList>
    </citation>
    <scope>NUCLEOTIDE SEQUENCE [LARGE SCALE GENOMIC DNA]</scope>
    <source>
        <strain evidence="3 4">CECT 7066</strain>
    </source>
</reference>
<feature type="region of interest" description="Disordered" evidence="1">
    <location>
        <begin position="96"/>
        <end position="119"/>
    </location>
</feature>
<name>A0A1Y5TA52_9RHOB</name>
<dbReference type="Proteomes" id="UP000193870">
    <property type="component" value="Unassembled WGS sequence"/>
</dbReference>
<evidence type="ECO:0000256" key="2">
    <source>
        <dbReference type="SAM" id="SignalP"/>
    </source>
</evidence>
<dbReference type="STRING" id="315423.SAMN04488020_10865"/>
<dbReference type="AlphaFoldDB" id="A0A1Y5TA52"/>
<gene>
    <name evidence="3" type="ORF">PAM7066_02773</name>
</gene>
<evidence type="ECO:0000313" key="4">
    <source>
        <dbReference type="Proteomes" id="UP000193870"/>
    </source>
</evidence>
<feature type="signal peptide" evidence="2">
    <location>
        <begin position="1"/>
        <end position="22"/>
    </location>
</feature>
<organism evidence="3 4">
    <name type="scientific">Palleronia marisminoris</name>
    <dbReference type="NCBI Taxonomy" id="315423"/>
    <lineage>
        <taxon>Bacteria</taxon>
        <taxon>Pseudomonadati</taxon>
        <taxon>Pseudomonadota</taxon>
        <taxon>Alphaproteobacteria</taxon>
        <taxon>Rhodobacterales</taxon>
        <taxon>Roseobacteraceae</taxon>
        <taxon>Palleronia</taxon>
    </lineage>
</organism>